<feature type="transmembrane region" description="Helical" evidence="1">
    <location>
        <begin position="20"/>
        <end position="40"/>
    </location>
</feature>
<organism evidence="2 3">
    <name type="scientific">Hydnum rufescens UP504</name>
    <dbReference type="NCBI Taxonomy" id="1448309"/>
    <lineage>
        <taxon>Eukaryota</taxon>
        <taxon>Fungi</taxon>
        <taxon>Dikarya</taxon>
        <taxon>Basidiomycota</taxon>
        <taxon>Agaricomycotina</taxon>
        <taxon>Agaricomycetes</taxon>
        <taxon>Cantharellales</taxon>
        <taxon>Hydnaceae</taxon>
        <taxon>Hydnum</taxon>
    </lineage>
</organism>
<protein>
    <submittedName>
        <fullName evidence="2">Uncharacterized protein</fullName>
    </submittedName>
</protein>
<dbReference type="AlphaFoldDB" id="A0A9P6B0D3"/>
<keyword evidence="1" id="KW-0472">Membrane</keyword>
<gene>
    <name evidence="2" type="ORF">BS47DRAFT_798061</name>
</gene>
<sequence length="52" mass="5297">MAASAVIFGSEDRLMALADPATISITLIGSIFPAVLLLTAHSRGAPMSSVPK</sequence>
<dbReference type="Proteomes" id="UP000886523">
    <property type="component" value="Unassembled WGS sequence"/>
</dbReference>
<comment type="caution">
    <text evidence="2">The sequence shown here is derived from an EMBL/GenBank/DDBJ whole genome shotgun (WGS) entry which is preliminary data.</text>
</comment>
<evidence type="ECO:0000256" key="1">
    <source>
        <dbReference type="SAM" id="Phobius"/>
    </source>
</evidence>
<reference evidence="2" key="1">
    <citation type="journal article" date="2020" name="Nat. Commun.">
        <title>Large-scale genome sequencing of mycorrhizal fungi provides insights into the early evolution of symbiotic traits.</title>
        <authorList>
            <person name="Miyauchi S."/>
            <person name="Kiss E."/>
            <person name="Kuo A."/>
            <person name="Drula E."/>
            <person name="Kohler A."/>
            <person name="Sanchez-Garcia M."/>
            <person name="Morin E."/>
            <person name="Andreopoulos B."/>
            <person name="Barry K.W."/>
            <person name="Bonito G."/>
            <person name="Buee M."/>
            <person name="Carver A."/>
            <person name="Chen C."/>
            <person name="Cichocki N."/>
            <person name="Clum A."/>
            <person name="Culley D."/>
            <person name="Crous P.W."/>
            <person name="Fauchery L."/>
            <person name="Girlanda M."/>
            <person name="Hayes R.D."/>
            <person name="Keri Z."/>
            <person name="LaButti K."/>
            <person name="Lipzen A."/>
            <person name="Lombard V."/>
            <person name="Magnuson J."/>
            <person name="Maillard F."/>
            <person name="Murat C."/>
            <person name="Nolan M."/>
            <person name="Ohm R.A."/>
            <person name="Pangilinan J."/>
            <person name="Pereira M.F."/>
            <person name="Perotto S."/>
            <person name="Peter M."/>
            <person name="Pfister S."/>
            <person name="Riley R."/>
            <person name="Sitrit Y."/>
            <person name="Stielow J.B."/>
            <person name="Szollosi G."/>
            <person name="Zifcakova L."/>
            <person name="Stursova M."/>
            <person name="Spatafora J.W."/>
            <person name="Tedersoo L."/>
            <person name="Vaario L.M."/>
            <person name="Yamada A."/>
            <person name="Yan M."/>
            <person name="Wang P."/>
            <person name="Xu J."/>
            <person name="Bruns T."/>
            <person name="Baldrian P."/>
            <person name="Vilgalys R."/>
            <person name="Dunand C."/>
            <person name="Henrissat B."/>
            <person name="Grigoriev I.V."/>
            <person name="Hibbett D."/>
            <person name="Nagy L.G."/>
            <person name="Martin F.M."/>
        </authorList>
    </citation>
    <scope>NUCLEOTIDE SEQUENCE</scope>
    <source>
        <strain evidence="2">UP504</strain>
    </source>
</reference>
<keyword evidence="1" id="KW-0812">Transmembrane</keyword>
<name>A0A9P6B0D3_9AGAM</name>
<dbReference type="EMBL" id="MU128952">
    <property type="protein sequence ID" value="KAF9515195.1"/>
    <property type="molecule type" value="Genomic_DNA"/>
</dbReference>
<proteinExistence type="predicted"/>
<accession>A0A9P6B0D3</accession>
<keyword evidence="3" id="KW-1185">Reference proteome</keyword>
<keyword evidence="1" id="KW-1133">Transmembrane helix</keyword>
<evidence type="ECO:0000313" key="3">
    <source>
        <dbReference type="Proteomes" id="UP000886523"/>
    </source>
</evidence>
<evidence type="ECO:0000313" key="2">
    <source>
        <dbReference type="EMBL" id="KAF9515195.1"/>
    </source>
</evidence>